<accession>A7EH71</accession>
<keyword evidence="3" id="KW-1185">Reference proteome</keyword>
<dbReference type="Proteomes" id="UP000001312">
    <property type="component" value="Unassembled WGS sequence"/>
</dbReference>
<dbReference type="GeneID" id="5490669"/>
<organism evidence="2 3">
    <name type="scientific">Sclerotinia sclerotiorum (strain ATCC 18683 / 1980 / Ss-1)</name>
    <name type="common">White mold</name>
    <name type="synonym">Whetzelinia sclerotiorum</name>
    <dbReference type="NCBI Taxonomy" id="665079"/>
    <lineage>
        <taxon>Eukaryota</taxon>
        <taxon>Fungi</taxon>
        <taxon>Dikarya</taxon>
        <taxon>Ascomycota</taxon>
        <taxon>Pezizomycotina</taxon>
        <taxon>Leotiomycetes</taxon>
        <taxon>Helotiales</taxon>
        <taxon>Sclerotiniaceae</taxon>
        <taxon>Sclerotinia</taxon>
    </lineage>
</organism>
<dbReference type="HOGENOM" id="CLU_3070087_0_0_1"/>
<name>A7EH71_SCLS1</name>
<protein>
    <submittedName>
        <fullName evidence="2">Uncharacterized protein</fullName>
    </submittedName>
</protein>
<dbReference type="EMBL" id="CH476625">
    <property type="protein sequence ID" value="EDO02187.1"/>
    <property type="molecule type" value="Genomic_DNA"/>
</dbReference>
<proteinExistence type="predicted"/>
<reference evidence="3" key="1">
    <citation type="journal article" date="2011" name="PLoS Genet.">
        <title>Genomic analysis of the necrotrophic fungal pathogens Sclerotinia sclerotiorum and Botrytis cinerea.</title>
        <authorList>
            <person name="Amselem J."/>
            <person name="Cuomo C.A."/>
            <person name="van Kan J.A."/>
            <person name="Viaud M."/>
            <person name="Benito E.P."/>
            <person name="Couloux A."/>
            <person name="Coutinho P.M."/>
            <person name="de Vries R.P."/>
            <person name="Dyer P.S."/>
            <person name="Fillinger S."/>
            <person name="Fournier E."/>
            <person name="Gout L."/>
            <person name="Hahn M."/>
            <person name="Kohn L."/>
            <person name="Lapalu N."/>
            <person name="Plummer K.M."/>
            <person name="Pradier J.M."/>
            <person name="Quevillon E."/>
            <person name="Sharon A."/>
            <person name="Simon A."/>
            <person name="ten Have A."/>
            <person name="Tudzynski B."/>
            <person name="Tudzynski P."/>
            <person name="Wincker P."/>
            <person name="Andrew M."/>
            <person name="Anthouard V."/>
            <person name="Beever R.E."/>
            <person name="Beffa R."/>
            <person name="Benoit I."/>
            <person name="Bouzid O."/>
            <person name="Brault B."/>
            <person name="Chen Z."/>
            <person name="Choquer M."/>
            <person name="Collemare J."/>
            <person name="Cotton P."/>
            <person name="Danchin E.G."/>
            <person name="Da Silva C."/>
            <person name="Gautier A."/>
            <person name="Giraud C."/>
            <person name="Giraud T."/>
            <person name="Gonzalez C."/>
            <person name="Grossetete S."/>
            <person name="Guldener U."/>
            <person name="Henrissat B."/>
            <person name="Howlett B.J."/>
            <person name="Kodira C."/>
            <person name="Kretschmer M."/>
            <person name="Lappartient A."/>
            <person name="Leroch M."/>
            <person name="Levis C."/>
            <person name="Mauceli E."/>
            <person name="Neuveglise C."/>
            <person name="Oeser B."/>
            <person name="Pearson M."/>
            <person name="Poulain J."/>
            <person name="Poussereau N."/>
            <person name="Quesneville H."/>
            <person name="Rascle C."/>
            <person name="Schumacher J."/>
            <person name="Segurens B."/>
            <person name="Sexton A."/>
            <person name="Silva E."/>
            <person name="Sirven C."/>
            <person name="Soanes D.M."/>
            <person name="Talbot N.J."/>
            <person name="Templeton M."/>
            <person name="Yandava C."/>
            <person name="Yarden O."/>
            <person name="Zeng Q."/>
            <person name="Rollins J.A."/>
            <person name="Lebrun M.H."/>
            <person name="Dickman M."/>
        </authorList>
    </citation>
    <scope>NUCLEOTIDE SEQUENCE [LARGE SCALE GENOMIC DNA]</scope>
    <source>
        <strain evidence="3">ATCC 18683 / 1980 / Ss-1</strain>
    </source>
</reference>
<gene>
    <name evidence="2" type="ORF">SS1G_04663</name>
</gene>
<evidence type="ECO:0000313" key="3">
    <source>
        <dbReference type="Proteomes" id="UP000001312"/>
    </source>
</evidence>
<dbReference type="KEGG" id="ssl:SS1G_04663"/>
<evidence type="ECO:0000313" key="2">
    <source>
        <dbReference type="EMBL" id="EDO02187.1"/>
    </source>
</evidence>
<dbReference type="InParanoid" id="A7EH71"/>
<dbReference type="AlphaFoldDB" id="A7EH71"/>
<feature type="region of interest" description="Disordered" evidence="1">
    <location>
        <begin position="18"/>
        <end position="53"/>
    </location>
</feature>
<evidence type="ECO:0000256" key="1">
    <source>
        <dbReference type="SAM" id="MobiDB-lite"/>
    </source>
</evidence>
<dbReference type="RefSeq" id="XP_001594855.1">
    <property type="nucleotide sequence ID" value="XM_001594805.1"/>
</dbReference>
<sequence>MFEDFRVLSRGRLNAQVQKEKERFRPMTAQGDIAGTHEDTRNRWRLASKSSDD</sequence>